<reference evidence="1 2" key="1">
    <citation type="journal article" date="2023" name="Microbiol. Spectr.">
        <title>Symbiosis of Carpenter Bees with Uncharacterized Lactic Acid Bacteria Showing NAD Auxotrophy.</title>
        <authorList>
            <person name="Kawasaki S."/>
            <person name="Ozawa K."/>
            <person name="Mori T."/>
            <person name="Yamamoto A."/>
            <person name="Ito M."/>
            <person name="Ohkuma M."/>
            <person name="Sakamoto M."/>
            <person name="Matsutani M."/>
        </authorList>
    </citation>
    <scope>NUCLEOTIDE SEQUENCE [LARGE SCALE GENOMIC DNA]</scope>
    <source>
        <strain evidence="1 2">XA3</strain>
    </source>
</reference>
<protein>
    <recommendedName>
        <fullName evidence="3">CDI immunity protein domain-containing protein</fullName>
    </recommendedName>
</protein>
<name>A0AAU9DQ41_9LACO</name>
<dbReference type="AlphaFoldDB" id="A0AAU9DQ41"/>
<accession>A0AAU9DQ41</accession>
<keyword evidence="2" id="KW-1185">Reference proteome</keyword>
<evidence type="ECO:0000313" key="2">
    <source>
        <dbReference type="Proteomes" id="UP001321861"/>
    </source>
</evidence>
<dbReference type="KEGG" id="xap:XA3_17630"/>
<sequence length="112" mass="13096">MWTYFSIVDFDMVGVLKFFAKREGFGVDLVCLSFKDDLDEYETYHLVKPLDDQHVLAEVDYPARPVDYYAYLDFETFYDYTVEAVMDILAEDPKCTKLIPLLREVKKGLGLD</sequence>
<dbReference type="Proteomes" id="UP001321861">
    <property type="component" value="Chromosome"/>
</dbReference>
<gene>
    <name evidence="1" type="ORF">XA3_17630</name>
</gene>
<organism evidence="1 2">
    <name type="scientific">Xylocopilactobacillus apicola</name>
    <dbReference type="NCBI Taxonomy" id="2932184"/>
    <lineage>
        <taxon>Bacteria</taxon>
        <taxon>Bacillati</taxon>
        <taxon>Bacillota</taxon>
        <taxon>Bacilli</taxon>
        <taxon>Lactobacillales</taxon>
        <taxon>Lactobacillaceae</taxon>
        <taxon>Xylocopilactobacillus</taxon>
    </lineage>
</organism>
<evidence type="ECO:0000313" key="1">
    <source>
        <dbReference type="EMBL" id="BDR59322.1"/>
    </source>
</evidence>
<evidence type="ECO:0008006" key="3">
    <source>
        <dbReference type="Google" id="ProtNLM"/>
    </source>
</evidence>
<dbReference type="EMBL" id="AP026802">
    <property type="protein sequence ID" value="BDR59322.1"/>
    <property type="molecule type" value="Genomic_DNA"/>
</dbReference>
<proteinExistence type="predicted"/>